<name>A0ABR3LVH7_9TELE</name>
<sequence>MEKAESKKRRRKRRGGSGLCLSWAPCNVFWELEGVTGHQKGAWLRPTIKKISDPLGRGLLSNSFGGAVSQMNRLTFRH</sequence>
<dbReference type="EMBL" id="JAYMGO010000019">
    <property type="protein sequence ID" value="KAL1255438.1"/>
    <property type="molecule type" value="Genomic_DNA"/>
</dbReference>
<gene>
    <name evidence="1" type="ORF">QQF64_013499</name>
</gene>
<comment type="caution">
    <text evidence="1">The sequence shown here is derived from an EMBL/GenBank/DDBJ whole genome shotgun (WGS) entry which is preliminary data.</text>
</comment>
<reference evidence="1 2" key="1">
    <citation type="submission" date="2023-09" db="EMBL/GenBank/DDBJ databases">
        <authorList>
            <person name="Wang M."/>
        </authorList>
    </citation>
    <scope>NUCLEOTIDE SEQUENCE [LARGE SCALE GENOMIC DNA]</scope>
    <source>
        <strain evidence="1">GT-2023</strain>
        <tissue evidence="1">Liver</tissue>
    </source>
</reference>
<protein>
    <submittedName>
        <fullName evidence="1">Uncharacterized protein</fullName>
    </submittedName>
</protein>
<proteinExistence type="predicted"/>
<accession>A0ABR3LVH7</accession>
<organism evidence="1 2">
    <name type="scientific">Cirrhinus molitorella</name>
    <name type="common">mud carp</name>
    <dbReference type="NCBI Taxonomy" id="172907"/>
    <lineage>
        <taxon>Eukaryota</taxon>
        <taxon>Metazoa</taxon>
        <taxon>Chordata</taxon>
        <taxon>Craniata</taxon>
        <taxon>Vertebrata</taxon>
        <taxon>Euteleostomi</taxon>
        <taxon>Actinopterygii</taxon>
        <taxon>Neopterygii</taxon>
        <taxon>Teleostei</taxon>
        <taxon>Ostariophysi</taxon>
        <taxon>Cypriniformes</taxon>
        <taxon>Cyprinidae</taxon>
        <taxon>Labeoninae</taxon>
        <taxon>Labeonini</taxon>
        <taxon>Cirrhinus</taxon>
    </lineage>
</organism>
<dbReference type="Proteomes" id="UP001558613">
    <property type="component" value="Unassembled WGS sequence"/>
</dbReference>
<evidence type="ECO:0000313" key="1">
    <source>
        <dbReference type="EMBL" id="KAL1255438.1"/>
    </source>
</evidence>
<evidence type="ECO:0000313" key="2">
    <source>
        <dbReference type="Proteomes" id="UP001558613"/>
    </source>
</evidence>
<keyword evidence="2" id="KW-1185">Reference proteome</keyword>